<dbReference type="PROSITE" id="PS50994">
    <property type="entry name" value="INTEGRASE"/>
    <property type="match status" value="1"/>
</dbReference>
<evidence type="ECO:0000313" key="2">
    <source>
        <dbReference type="EMBL" id="PRY82792.1"/>
    </source>
</evidence>
<dbReference type="PANTHER" id="PTHR46889">
    <property type="entry name" value="TRANSPOSASE INSF FOR INSERTION SEQUENCE IS3B-RELATED"/>
    <property type="match status" value="1"/>
</dbReference>
<evidence type="ECO:0000259" key="1">
    <source>
        <dbReference type="PROSITE" id="PS50994"/>
    </source>
</evidence>
<name>A0A2T0W7Y0_9RHOB</name>
<dbReference type="Gene3D" id="3.30.420.10">
    <property type="entry name" value="Ribonuclease H-like superfamily/Ribonuclease H"/>
    <property type="match status" value="1"/>
</dbReference>
<dbReference type="InterPro" id="IPR050900">
    <property type="entry name" value="Transposase_IS3/IS150/IS904"/>
</dbReference>
<keyword evidence="3" id="KW-1185">Reference proteome</keyword>
<dbReference type="InterPro" id="IPR036397">
    <property type="entry name" value="RNaseH_sf"/>
</dbReference>
<dbReference type="GO" id="GO:0003676">
    <property type="term" value="F:nucleic acid binding"/>
    <property type="evidence" value="ECO:0007669"/>
    <property type="project" value="InterPro"/>
</dbReference>
<dbReference type="InterPro" id="IPR012337">
    <property type="entry name" value="RNaseH-like_sf"/>
</dbReference>
<dbReference type="Proteomes" id="UP000238392">
    <property type="component" value="Unassembled WGS sequence"/>
</dbReference>
<dbReference type="Pfam" id="PF00665">
    <property type="entry name" value="rve"/>
    <property type="match status" value="1"/>
</dbReference>
<dbReference type="PANTHER" id="PTHR46889:SF5">
    <property type="entry name" value="INTEGRASE PROTEIN"/>
    <property type="match status" value="1"/>
</dbReference>
<evidence type="ECO:0000313" key="3">
    <source>
        <dbReference type="Proteomes" id="UP000238392"/>
    </source>
</evidence>
<dbReference type="RefSeq" id="WP_146135010.1">
    <property type="nucleotide sequence ID" value="NZ_PVTQ01000039.1"/>
</dbReference>
<feature type="non-terminal residue" evidence="2">
    <location>
        <position position="1"/>
    </location>
</feature>
<dbReference type="GO" id="GO:0015074">
    <property type="term" value="P:DNA integration"/>
    <property type="evidence" value="ECO:0007669"/>
    <property type="project" value="InterPro"/>
</dbReference>
<feature type="domain" description="Integrase catalytic" evidence="1">
    <location>
        <begin position="113"/>
        <end position="277"/>
    </location>
</feature>
<dbReference type="AlphaFoldDB" id="A0A2T0W7Y0"/>
<protein>
    <submittedName>
        <fullName evidence="2">Transposase InsO family protein</fullName>
    </submittedName>
</protein>
<dbReference type="InterPro" id="IPR025948">
    <property type="entry name" value="HTH-like_dom"/>
</dbReference>
<dbReference type="OrthoDB" id="9803878at2"/>
<dbReference type="InterPro" id="IPR048020">
    <property type="entry name" value="Transpos_IS3"/>
</dbReference>
<dbReference type="SUPFAM" id="SSF53098">
    <property type="entry name" value="Ribonuclease H-like"/>
    <property type="match status" value="1"/>
</dbReference>
<proteinExistence type="predicted"/>
<accession>A0A2T0W7Y0</accession>
<dbReference type="InterPro" id="IPR001584">
    <property type="entry name" value="Integrase_cat-core"/>
</dbReference>
<sequence>VEPMCKMLQIAPSTYYERRAVLRDPSRASARTKSDASLCLKIEAIWEENRKLYGARKIWHVLRRDSEDVARCTVERLMKVLGVRGVVRGKKVVTTNPDRSCACPDDKVNRQFFADCPNQLWVSDFTYVSTWSGTVYVAFVIDVFARRIVGWRASTSMKTQFVLDALEQAIWQRKTPDNKSLVHHSDRGSQYLSIKYTERLADADIDLSVGSVGDAYDNALAECVIGLFKTEVINQIGPWKSVRDVEWETLKWVDWYNSRRLLGPIGYIPPAEAEEAFYANLKSLDMVA</sequence>
<dbReference type="Pfam" id="PF13333">
    <property type="entry name" value="rve_2"/>
    <property type="match status" value="1"/>
</dbReference>
<dbReference type="NCBIfam" id="NF033516">
    <property type="entry name" value="transpos_IS3"/>
    <property type="match status" value="1"/>
</dbReference>
<dbReference type="EMBL" id="PVTQ01000039">
    <property type="protein sequence ID" value="PRY82792.1"/>
    <property type="molecule type" value="Genomic_DNA"/>
</dbReference>
<organism evidence="2 3">
    <name type="scientific">Donghicola tyrosinivorans</name>
    <dbReference type="NCBI Taxonomy" id="1652492"/>
    <lineage>
        <taxon>Bacteria</taxon>
        <taxon>Pseudomonadati</taxon>
        <taxon>Pseudomonadota</taxon>
        <taxon>Alphaproteobacteria</taxon>
        <taxon>Rhodobacterales</taxon>
        <taxon>Roseobacteraceae</taxon>
        <taxon>Donghicola</taxon>
    </lineage>
</organism>
<comment type="caution">
    <text evidence="2">The sequence shown here is derived from an EMBL/GenBank/DDBJ whole genome shotgun (WGS) entry which is preliminary data.</text>
</comment>
<reference evidence="2 3" key="1">
    <citation type="submission" date="2018-03" db="EMBL/GenBank/DDBJ databases">
        <title>Genomic Encyclopedia of Archaeal and Bacterial Type Strains, Phase II (KMG-II): from individual species to whole genera.</title>
        <authorList>
            <person name="Goeker M."/>
        </authorList>
    </citation>
    <scope>NUCLEOTIDE SEQUENCE [LARGE SCALE GENOMIC DNA]</scope>
    <source>
        <strain evidence="2 3">DSM 100212</strain>
    </source>
</reference>
<dbReference type="Pfam" id="PF13276">
    <property type="entry name" value="HTH_21"/>
    <property type="match status" value="1"/>
</dbReference>
<gene>
    <name evidence="2" type="ORF">CLV74_13912</name>
</gene>